<dbReference type="AlphaFoldDB" id="A0A168IZN9"/>
<dbReference type="PANTHER" id="PTHR37781">
    <property type="entry name" value="TFIIH COMPLEX SUBUNIT"/>
    <property type="match status" value="1"/>
</dbReference>
<dbReference type="Pfam" id="PF17110">
    <property type="entry name" value="TFB6"/>
    <property type="match status" value="1"/>
</dbReference>
<dbReference type="EMBL" id="AZHF01000002">
    <property type="protein sequence ID" value="OAA79851.1"/>
    <property type="molecule type" value="Genomic_DNA"/>
</dbReference>
<organism evidence="2 3">
    <name type="scientific">Akanthomyces lecanii RCEF 1005</name>
    <dbReference type="NCBI Taxonomy" id="1081108"/>
    <lineage>
        <taxon>Eukaryota</taxon>
        <taxon>Fungi</taxon>
        <taxon>Dikarya</taxon>
        <taxon>Ascomycota</taxon>
        <taxon>Pezizomycotina</taxon>
        <taxon>Sordariomycetes</taxon>
        <taxon>Hypocreomycetidae</taxon>
        <taxon>Hypocreales</taxon>
        <taxon>Cordycipitaceae</taxon>
        <taxon>Akanthomyces</taxon>
        <taxon>Cordyceps confragosa</taxon>
    </lineage>
</organism>
<dbReference type="OrthoDB" id="5420410at2759"/>
<reference evidence="2 3" key="1">
    <citation type="journal article" date="2016" name="Genome Biol. Evol.">
        <title>Divergent and convergent evolution of fungal pathogenicity.</title>
        <authorList>
            <person name="Shang Y."/>
            <person name="Xiao G."/>
            <person name="Zheng P."/>
            <person name="Cen K."/>
            <person name="Zhan S."/>
            <person name="Wang C."/>
        </authorList>
    </citation>
    <scope>NUCLEOTIDE SEQUENCE [LARGE SCALE GENOMIC DNA]</scope>
    <source>
        <strain evidence="2 3">RCEF 1005</strain>
    </source>
</reference>
<name>A0A168IZN9_CORDF</name>
<comment type="caution">
    <text evidence="2">The sequence shown here is derived from an EMBL/GenBank/DDBJ whole genome shotgun (WGS) entry which is preliminary data.</text>
</comment>
<dbReference type="Proteomes" id="UP000076881">
    <property type="component" value="Unassembled WGS sequence"/>
</dbReference>
<dbReference type="GO" id="GO:0005675">
    <property type="term" value="C:transcription factor TFIIH holo complex"/>
    <property type="evidence" value="ECO:0007669"/>
    <property type="project" value="TreeGrafter"/>
</dbReference>
<evidence type="ECO:0000313" key="3">
    <source>
        <dbReference type="Proteomes" id="UP000076881"/>
    </source>
</evidence>
<keyword evidence="3" id="KW-1185">Reference proteome</keyword>
<evidence type="ECO:0000313" key="2">
    <source>
        <dbReference type="EMBL" id="OAA79851.1"/>
    </source>
</evidence>
<proteinExistence type="predicted"/>
<feature type="region of interest" description="Disordered" evidence="1">
    <location>
        <begin position="193"/>
        <end position="244"/>
    </location>
</feature>
<feature type="compositionally biased region" description="Acidic residues" evidence="1">
    <location>
        <begin position="198"/>
        <end position="224"/>
    </location>
</feature>
<dbReference type="STRING" id="1081108.A0A168IZN9"/>
<feature type="compositionally biased region" description="Basic and acidic residues" evidence="1">
    <location>
        <begin position="232"/>
        <end position="244"/>
    </location>
</feature>
<dbReference type="InterPro" id="IPR031349">
    <property type="entry name" value="Tfb6"/>
</dbReference>
<dbReference type="PANTHER" id="PTHR37781:SF1">
    <property type="entry name" value="ADR380WP"/>
    <property type="match status" value="1"/>
</dbReference>
<protein>
    <submittedName>
        <fullName evidence="2">Meiotic recombination protein DMC1</fullName>
    </submittedName>
</protein>
<sequence>MEDELAPQSGGFIPPTGLLSPTLSTASSRGAAALPHPRQRALNPGGSKEDIVRRYVEETLLNVSRRYVKKFSGSDPDDGVAGYTSFIEVAKQLEEVVDMLWRSGTPFLQIPFLLKIGGDFTQYVRSFPAAPRATFHLLDKMDHCFASLLCGQDVETQEALPGFENGLRGGMTTTDMVRCRSLVETTRVLMVEIMGNDTGEDEDEDEEGNEDEDDDDDDDDDELGLETTANRAEPKERVAWDPDQDRIHLDAARVYEKTIVQLGNRLGDGALGSA</sequence>
<gene>
    <name evidence="2" type="ORF">LEL_03337</name>
</gene>
<evidence type="ECO:0000256" key="1">
    <source>
        <dbReference type="SAM" id="MobiDB-lite"/>
    </source>
</evidence>
<feature type="region of interest" description="Disordered" evidence="1">
    <location>
        <begin position="24"/>
        <end position="47"/>
    </location>
</feature>
<accession>A0A168IZN9</accession>